<keyword evidence="2" id="KW-0808">Transferase</keyword>
<reference evidence="2 3" key="1">
    <citation type="submission" date="2017-07" db="EMBL/GenBank/DDBJ databases">
        <title>Leptospira spp. isolated from tropical soils.</title>
        <authorList>
            <person name="Thibeaux R."/>
            <person name="Iraola G."/>
            <person name="Ferres I."/>
            <person name="Bierque E."/>
            <person name="Girault D."/>
            <person name="Soupe-Gilbert M.-E."/>
            <person name="Picardeau M."/>
            <person name="Goarant C."/>
        </authorList>
    </citation>
    <scope>NUCLEOTIDE SEQUENCE [LARGE SCALE GENOMIC DNA]</scope>
    <source>
        <strain evidence="2 3">MCA1-C-A1</strain>
    </source>
</reference>
<sequence>MRNVSENKLWFYIHVLSLDVCLGVLGSGALATVVTGAKMKTVWWFLLPLSVWVIYTLDHLLDGKKVGENSINPRHKFHYDHSKILTILCTIAAIISAVLAFLLLREIVLLGGVLLAALAVLHLGIARWGKIRFGKEFSVALIYTLGVWFGPLLVVGFRSWTIPILLFLFFLGTVLNLVMNSLMEAELDAKEGQVYLLGVLSPKLAKEWVLRLSLLGFLAALVLAGGIRKWAPGTSVSASLVIALICAVPGGILRYADKFQDSQKYRILGEGVFILGLIPWFLNSF</sequence>
<dbReference type="EMBL" id="NPDN01000002">
    <property type="protein sequence ID" value="PJZ26706.1"/>
    <property type="molecule type" value="Genomic_DNA"/>
</dbReference>
<feature type="transmembrane region" description="Helical" evidence="1">
    <location>
        <begin position="233"/>
        <end position="253"/>
    </location>
</feature>
<feature type="transmembrane region" description="Helical" evidence="1">
    <location>
        <begin position="137"/>
        <end position="154"/>
    </location>
</feature>
<feature type="transmembrane region" description="Helical" evidence="1">
    <location>
        <begin position="107"/>
        <end position="125"/>
    </location>
</feature>
<feature type="transmembrane region" description="Helical" evidence="1">
    <location>
        <begin position="265"/>
        <end position="282"/>
    </location>
</feature>
<feature type="transmembrane region" description="Helical" evidence="1">
    <location>
        <begin position="82"/>
        <end position="101"/>
    </location>
</feature>
<keyword evidence="3" id="KW-1185">Reference proteome</keyword>
<accession>A0A2M9XG95</accession>
<dbReference type="AlphaFoldDB" id="A0A2M9XG95"/>
<evidence type="ECO:0000313" key="2">
    <source>
        <dbReference type="EMBL" id="PJZ26706.1"/>
    </source>
</evidence>
<protein>
    <submittedName>
        <fullName evidence="2">Prenyltransferase</fullName>
    </submittedName>
</protein>
<organism evidence="2 3">
    <name type="scientific">Leptospira hartskeerlii</name>
    <dbReference type="NCBI Taxonomy" id="2023177"/>
    <lineage>
        <taxon>Bacteria</taxon>
        <taxon>Pseudomonadati</taxon>
        <taxon>Spirochaetota</taxon>
        <taxon>Spirochaetia</taxon>
        <taxon>Leptospirales</taxon>
        <taxon>Leptospiraceae</taxon>
        <taxon>Leptospira</taxon>
    </lineage>
</organism>
<feature type="transmembrane region" description="Helical" evidence="1">
    <location>
        <begin position="208"/>
        <end position="227"/>
    </location>
</feature>
<comment type="caution">
    <text evidence="2">The sequence shown here is derived from an EMBL/GenBank/DDBJ whole genome shotgun (WGS) entry which is preliminary data.</text>
</comment>
<dbReference type="Proteomes" id="UP000232196">
    <property type="component" value="Unassembled WGS sequence"/>
</dbReference>
<dbReference type="RefSeq" id="WP_100705522.1">
    <property type="nucleotide sequence ID" value="NZ_NPDL01000002.1"/>
</dbReference>
<dbReference type="GO" id="GO:0016740">
    <property type="term" value="F:transferase activity"/>
    <property type="evidence" value="ECO:0007669"/>
    <property type="project" value="UniProtKB-KW"/>
</dbReference>
<name>A0A2M9XG95_9LEPT</name>
<gene>
    <name evidence="2" type="ORF">CH357_04235</name>
</gene>
<dbReference type="OrthoDB" id="340152at2"/>
<feature type="transmembrane region" description="Helical" evidence="1">
    <location>
        <begin position="160"/>
        <end position="178"/>
    </location>
</feature>
<keyword evidence="1" id="KW-0472">Membrane</keyword>
<proteinExistence type="predicted"/>
<dbReference type="NCBIfam" id="NF047439">
    <property type="entry name" value="prenyl_LA_0991"/>
    <property type="match status" value="1"/>
</dbReference>
<evidence type="ECO:0000256" key="1">
    <source>
        <dbReference type="SAM" id="Phobius"/>
    </source>
</evidence>
<evidence type="ECO:0000313" key="3">
    <source>
        <dbReference type="Proteomes" id="UP000232196"/>
    </source>
</evidence>
<feature type="transmembrane region" description="Helical" evidence="1">
    <location>
        <begin position="42"/>
        <end position="61"/>
    </location>
</feature>
<keyword evidence="1" id="KW-1133">Transmembrane helix</keyword>
<keyword evidence="1" id="KW-0812">Transmembrane</keyword>
<feature type="transmembrane region" description="Helical" evidence="1">
    <location>
        <begin position="9"/>
        <end position="30"/>
    </location>
</feature>